<dbReference type="OrthoDB" id="196547at2759"/>
<evidence type="ECO:0000256" key="1">
    <source>
        <dbReference type="ARBA" id="ARBA00022700"/>
    </source>
</evidence>
<evidence type="ECO:0000313" key="6">
    <source>
        <dbReference type="Proteomes" id="UP000717328"/>
    </source>
</evidence>
<dbReference type="GO" id="GO:0009968">
    <property type="term" value="P:negative regulation of signal transduction"/>
    <property type="evidence" value="ECO:0007669"/>
    <property type="project" value="UniProtKB-KW"/>
</dbReference>
<sequence length="535" mass="60929">MPSIALSDASTPSSSSSSGRSENKPPEEADEHFLKITGGGRPFQKDIADLFATFIAAIELKSHKRTFRTHANCFSTNDALQILESLKFSQSTRAPNPDQPKMFVTTTTNFLFSMSRKVAMELCQRFTDARYIVNAVDASSYTFKERSLYSLTPKGLHILEFFVRKTGIDIDHIQPILESQIACPRLFHFQRDPEEDKIVFSDKAMTALFRWFAGKRPNYPNVTTVPPPSLEALFHYTQRSRGVALMDWSDRGKGAVVHRNCFEAAEAVNWLSDFTTMVARDEAGEAMAHFVRMGLIGRIWTPRKNTTTFTAGAAEFVCAPKVIYHITEKGRDAAGWPERPDEKPPKVGESIFRDGMSEKYSTVHQHLRFILKERPFRALFRQFQQGILCDENISFWMEVDALSRKSEITSSAAAWPPAASQRSVRSNRRKYHQALLEHAQHIYRTYIQAGKAPCEVNPDHYLRKALCNFLDTVRVPEEEAARAEYAGDRHLCAIMHCDSEQLQTLIRHYSILQDYVFRLMLIDPFPKVFIQPALG</sequence>
<accession>A0A9P7GKT3</accession>
<dbReference type="GO" id="GO:0035556">
    <property type="term" value="P:intracellular signal transduction"/>
    <property type="evidence" value="ECO:0007669"/>
    <property type="project" value="InterPro"/>
</dbReference>
<keyword evidence="1" id="KW-0734">Signal transduction inhibitor</keyword>
<evidence type="ECO:0000259" key="3">
    <source>
        <dbReference type="PROSITE" id="PS50132"/>
    </source>
</evidence>
<dbReference type="InterPro" id="IPR044926">
    <property type="entry name" value="RGS_subdomain_2"/>
</dbReference>
<evidence type="ECO:0000256" key="2">
    <source>
        <dbReference type="SAM" id="MobiDB-lite"/>
    </source>
</evidence>
<dbReference type="InterPro" id="IPR000591">
    <property type="entry name" value="DEP_dom"/>
</dbReference>
<dbReference type="AlphaFoldDB" id="A0A9P7GKT3"/>
<dbReference type="PROSITE" id="PS50186">
    <property type="entry name" value="DEP"/>
    <property type="match status" value="1"/>
</dbReference>
<dbReference type="InterPro" id="IPR016137">
    <property type="entry name" value="RGS"/>
</dbReference>
<dbReference type="InterPro" id="IPR036388">
    <property type="entry name" value="WH-like_DNA-bd_sf"/>
</dbReference>
<comment type="caution">
    <text evidence="5">The sequence shown here is derived from an EMBL/GenBank/DDBJ whole genome shotgun (WGS) entry which is preliminary data.</text>
</comment>
<feature type="compositionally biased region" description="Low complexity" evidence="2">
    <location>
        <begin position="1"/>
        <end position="20"/>
    </location>
</feature>
<dbReference type="InterPro" id="IPR036305">
    <property type="entry name" value="RGS_sf"/>
</dbReference>
<dbReference type="Gene3D" id="1.10.167.10">
    <property type="entry name" value="Regulator of G-protein Signalling 4, domain 2"/>
    <property type="match status" value="1"/>
</dbReference>
<dbReference type="InterPro" id="IPR058855">
    <property type="entry name" value="RGS1/SST2-like_Fungal-DR"/>
</dbReference>
<dbReference type="InterPro" id="IPR036390">
    <property type="entry name" value="WH_DNA-bd_sf"/>
</dbReference>
<dbReference type="EMBL" id="JABCKI010000219">
    <property type="protein sequence ID" value="KAG5651619.1"/>
    <property type="molecule type" value="Genomic_DNA"/>
</dbReference>
<organism evidence="5 6">
    <name type="scientific">Sphagnurus paluster</name>
    <dbReference type="NCBI Taxonomy" id="117069"/>
    <lineage>
        <taxon>Eukaryota</taxon>
        <taxon>Fungi</taxon>
        <taxon>Dikarya</taxon>
        <taxon>Basidiomycota</taxon>
        <taxon>Agaricomycotina</taxon>
        <taxon>Agaricomycetes</taxon>
        <taxon>Agaricomycetidae</taxon>
        <taxon>Agaricales</taxon>
        <taxon>Tricholomatineae</taxon>
        <taxon>Lyophyllaceae</taxon>
        <taxon>Sphagnurus</taxon>
    </lineage>
</organism>
<evidence type="ECO:0000313" key="5">
    <source>
        <dbReference type="EMBL" id="KAG5651619.1"/>
    </source>
</evidence>
<evidence type="ECO:0000259" key="4">
    <source>
        <dbReference type="PROSITE" id="PS50186"/>
    </source>
</evidence>
<proteinExistence type="predicted"/>
<dbReference type="PROSITE" id="PS50132">
    <property type="entry name" value="RGS"/>
    <property type="match status" value="1"/>
</dbReference>
<dbReference type="SUPFAM" id="SSF46785">
    <property type="entry name" value="Winged helix' DNA-binding domain"/>
    <property type="match status" value="2"/>
</dbReference>
<gene>
    <name evidence="5" type="ORF">H0H81_008024</name>
</gene>
<dbReference type="SUPFAM" id="SSF48097">
    <property type="entry name" value="Regulator of G-protein signaling, RGS"/>
    <property type="match status" value="1"/>
</dbReference>
<dbReference type="Pfam" id="PF25889">
    <property type="entry name" value="WHD_Fungal_DR"/>
    <property type="match status" value="1"/>
</dbReference>
<dbReference type="Pfam" id="PF00615">
    <property type="entry name" value="RGS"/>
    <property type="match status" value="1"/>
</dbReference>
<feature type="domain" description="RGS" evidence="3">
    <location>
        <begin position="366"/>
        <end position="529"/>
    </location>
</feature>
<protein>
    <submittedName>
        <fullName evidence="5">Uncharacterized protein</fullName>
    </submittedName>
</protein>
<reference evidence="5" key="2">
    <citation type="submission" date="2021-10" db="EMBL/GenBank/DDBJ databases">
        <title>Phylogenomics reveals ancestral predisposition of the termite-cultivated fungus Termitomyces towards a domesticated lifestyle.</title>
        <authorList>
            <person name="Auxier B."/>
            <person name="Grum-Grzhimaylo A."/>
            <person name="Cardenas M.E."/>
            <person name="Lodge J.D."/>
            <person name="Laessoe T."/>
            <person name="Pedersen O."/>
            <person name="Smith M.E."/>
            <person name="Kuyper T.W."/>
            <person name="Franco-Molano E.A."/>
            <person name="Baroni T.J."/>
            <person name="Aanen D.K."/>
        </authorList>
    </citation>
    <scope>NUCLEOTIDE SEQUENCE</scope>
    <source>
        <strain evidence="5">D49</strain>
    </source>
</reference>
<dbReference type="PANTHER" id="PTHR10845:SF192">
    <property type="entry name" value="DOUBLE HIT, ISOFORM B"/>
    <property type="match status" value="1"/>
</dbReference>
<name>A0A9P7GKT3_9AGAR</name>
<reference evidence="5" key="1">
    <citation type="submission" date="2021-02" db="EMBL/GenBank/DDBJ databases">
        <authorList>
            <person name="Nieuwenhuis M."/>
            <person name="Van De Peppel L.J.J."/>
        </authorList>
    </citation>
    <scope>NUCLEOTIDE SEQUENCE</scope>
    <source>
        <strain evidence="5">D49</strain>
    </source>
</reference>
<dbReference type="Gene3D" id="1.10.10.10">
    <property type="entry name" value="Winged helix-like DNA-binding domain superfamily/Winged helix DNA-binding domain"/>
    <property type="match status" value="2"/>
</dbReference>
<keyword evidence="6" id="KW-1185">Reference proteome</keyword>
<feature type="region of interest" description="Disordered" evidence="2">
    <location>
        <begin position="1"/>
        <end position="28"/>
    </location>
</feature>
<dbReference type="SMART" id="SM00315">
    <property type="entry name" value="RGS"/>
    <property type="match status" value="1"/>
</dbReference>
<dbReference type="PANTHER" id="PTHR10845">
    <property type="entry name" value="REGULATOR OF G PROTEIN SIGNALING"/>
    <property type="match status" value="1"/>
</dbReference>
<dbReference type="Proteomes" id="UP000717328">
    <property type="component" value="Unassembled WGS sequence"/>
</dbReference>
<feature type="domain" description="DEP" evidence="4">
    <location>
        <begin position="239"/>
        <end position="328"/>
    </location>
</feature>
<dbReference type="SMART" id="SM00049">
    <property type="entry name" value="DEP"/>
    <property type="match status" value="2"/>
</dbReference>